<evidence type="ECO:0000313" key="3">
    <source>
        <dbReference type="Proteomes" id="UP001158576"/>
    </source>
</evidence>
<evidence type="ECO:0000313" key="2">
    <source>
        <dbReference type="EMBL" id="CAG5102065.1"/>
    </source>
</evidence>
<sequence>MPLGFDAKTVCVSLALAGTLKIGLSLRENLDSEEIAKFPEPLRNQRNKTEKTENTEKSISSIENPSVEILEKEFEAHADEKLQAKISKKKLQRTSNLNKRRMSSQTTYIVLPRNNK</sequence>
<accession>A0ABN7SMM2</accession>
<proteinExistence type="predicted"/>
<keyword evidence="3" id="KW-1185">Reference proteome</keyword>
<gene>
    <name evidence="2" type="ORF">OKIOD_LOCUS8892</name>
</gene>
<name>A0ABN7SMM2_OIKDI</name>
<dbReference type="Proteomes" id="UP001158576">
    <property type="component" value="Chromosome 1"/>
</dbReference>
<protein>
    <submittedName>
        <fullName evidence="2">Oidioi.mRNA.OKI2018_I69.chr1.g127.t1.cds</fullName>
    </submittedName>
</protein>
<evidence type="ECO:0000256" key="1">
    <source>
        <dbReference type="SAM" id="MobiDB-lite"/>
    </source>
</evidence>
<organism evidence="2 3">
    <name type="scientific">Oikopleura dioica</name>
    <name type="common">Tunicate</name>
    <dbReference type="NCBI Taxonomy" id="34765"/>
    <lineage>
        <taxon>Eukaryota</taxon>
        <taxon>Metazoa</taxon>
        <taxon>Chordata</taxon>
        <taxon>Tunicata</taxon>
        <taxon>Appendicularia</taxon>
        <taxon>Copelata</taxon>
        <taxon>Oikopleuridae</taxon>
        <taxon>Oikopleura</taxon>
    </lineage>
</organism>
<feature type="compositionally biased region" description="Basic and acidic residues" evidence="1">
    <location>
        <begin position="47"/>
        <end position="56"/>
    </location>
</feature>
<feature type="region of interest" description="Disordered" evidence="1">
    <location>
        <begin position="34"/>
        <end position="62"/>
    </location>
</feature>
<dbReference type="EMBL" id="OU015566">
    <property type="protein sequence ID" value="CAG5102065.1"/>
    <property type="molecule type" value="Genomic_DNA"/>
</dbReference>
<reference evidence="2 3" key="1">
    <citation type="submission" date="2021-04" db="EMBL/GenBank/DDBJ databases">
        <authorList>
            <person name="Bliznina A."/>
        </authorList>
    </citation>
    <scope>NUCLEOTIDE SEQUENCE [LARGE SCALE GENOMIC DNA]</scope>
</reference>